<dbReference type="OrthoDB" id="416217at2759"/>
<sequence length="451" mass="49068">MASRFEEGEGPPQPPECANCGAVENLLRCSRCRTEWFCSLSCHKSYWPFHRQHCRRNEFADAVEEGGGDARFAAWLRRHGKQAVIGDAEVDRLERAGRAVLGPGREEVMDGMYGRLEPRPQPPKYSLEERQRVAERERREARQARLMSRQDAAWAAAVQTIAPGMGMECSRYSWTQNQSHVYVYARLLERGDSWGGGGGGASRLRVHLTPERLSVSLVHAGGGGGGGSKMPGSQPLPLPAAAGGDGGAGGPRTGPLAEAGSFRDDEDDERVEEEEAEVLFGGRLFAAVKAELSTWFVDDGVLTVSLLKRCRRGHYATGTTNANTWWRSVWAAADCPPGEALTQAHPPTTYYWSEYEEADLPEEGHLPPALPSPPAPATWYQKRQQHRPAAAALPAQMLSEQQHMDVEMEAAAEAEQKAASRWRGGKPVGRGQGKLEPSHVVTALAAGGADG</sequence>
<proteinExistence type="predicted"/>
<feature type="compositionally biased region" description="Gly residues" evidence="5">
    <location>
        <begin position="220"/>
        <end position="229"/>
    </location>
</feature>
<feature type="compositionally biased region" description="Low complexity" evidence="5">
    <location>
        <begin position="231"/>
        <end position="242"/>
    </location>
</feature>
<feature type="region of interest" description="Disordered" evidence="5">
    <location>
        <begin position="219"/>
        <end position="268"/>
    </location>
</feature>
<dbReference type="RefSeq" id="XP_042924332.1">
    <property type="nucleotide sequence ID" value="XM_043063626.1"/>
</dbReference>
<dbReference type="InterPro" id="IPR007052">
    <property type="entry name" value="CS_dom"/>
</dbReference>
<dbReference type="GO" id="GO:0008270">
    <property type="term" value="F:zinc ion binding"/>
    <property type="evidence" value="ECO:0007669"/>
    <property type="project" value="UniProtKB-KW"/>
</dbReference>
<feature type="compositionally biased region" description="Gly residues" evidence="5">
    <location>
        <begin position="243"/>
        <end position="252"/>
    </location>
</feature>
<dbReference type="Gramene" id="PNW82984">
    <property type="protein sequence ID" value="PNW82984"/>
    <property type="gene ID" value="CHLRE_06g302100v5"/>
</dbReference>
<gene>
    <name evidence="8" type="ORF">CHLRE_06g302100v5</name>
</gene>
<dbReference type="Proteomes" id="UP000006906">
    <property type="component" value="Chromosome 6"/>
</dbReference>
<organism evidence="8 9">
    <name type="scientific">Chlamydomonas reinhardtii</name>
    <name type="common">Chlamydomonas smithii</name>
    <dbReference type="NCBI Taxonomy" id="3055"/>
    <lineage>
        <taxon>Eukaryota</taxon>
        <taxon>Viridiplantae</taxon>
        <taxon>Chlorophyta</taxon>
        <taxon>core chlorophytes</taxon>
        <taxon>Chlorophyceae</taxon>
        <taxon>CS clade</taxon>
        <taxon>Chlamydomonadales</taxon>
        <taxon>Chlamydomonadaceae</taxon>
        <taxon>Chlamydomonas</taxon>
    </lineage>
</organism>
<dbReference type="PROSITE" id="PS01360">
    <property type="entry name" value="ZF_MYND_1"/>
    <property type="match status" value="1"/>
</dbReference>
<evidence type="ECO:0000256" key="3">
    <source>
        <dbReference type="ARBA" id="ARBA00022833"/>
    </source>
</evidence>
<dbReference type="EMBL" id="CM008967">
    <property type="protein sequence ID" value="PNW82984.1"/>
    <property type="molecule type" value="Genomic_DNA"/>
</dbReference>
<evidence type="ECO:0008006" key="10">
    <source>
        <dbReference type="Google" id="ProtNLM"/>
    </source>
</evidence>
<feature type="domain" description="CS" evidence="7">
    <location>
        <begin position="167"/>
        <end position="330"/>
    </location>
</feature>
<evidence type="ECO:0000259" key="6">
    <source>
        <dbReference type="PROSITE" id="PS50865"/>
    </source>
</evidence>
<dbReference type="InterPro" id="IPR008978">
    <property type="entry name" value="HSP20-like_chaperone"/>
</dbReference>
<keyword evidence="9" id="KW-1185">Reference proteome</keyword>
<accession>A0A2K3DR23</accession>
<feature type="region of interest" description="Disordered" evidence="5">
    <location>
        <begin position="413"/>
        <end position="439"/>
    </location>
</feature>
<evidence type="ECO:0000256" key="4">
    <source>
        <dbReference type="PROSITE-ProRule" id="PRU00134"/>
    </source>
</evidence>
<dbReference type="SUPFAM" id="SSF144232">
    <property type="entry name" value="HIT/MYND zinc finger-like"/>
    <property type="match status" value="1"/>
</dbReference>
<reference evidence="8 9" key="1">
    <citation type="journal article" date="2007" name="Science">
        <title>The Chlamydomonas genome reveals the evolution of key animal and plant functions.</title>
        <authorList>
            <person name="Merchant S.S."/>
            <person name="Prochnik S.E."/>
            <person name="Vallon O."/>
            <person name="Harris E.H."/>
            <person name="Karpowicz S.J."/>
            <person name="Witman G.B."/>
            <person name="Terry A."/>
            <person name="Salamov A."/>
            <person name="Fritz-Laylin L.K."/>
            <person name="Marechal-Drouard L."/>
            <person name="Marshall W.F."/>
            <person name="Qu L.H."/>
            <person name="Nelson D.R."/>
            <person name="Sanderfoot A.A."/>
            <person name="Spalding M.H."/>
            <person name="Kapitonov V.V."/>
            <person name="Ren Q."/>
            <person name="Ferris P."/>
            <person name="Lindquist E."/>
            <person name="Shapiro H."/>
            <person name="Lucas S.M."/>
            <person name="Grimwood J."/>
            <person name="Schmutz J."/>
            <person name="Cardol P."/>
            <person name="Cerutti H."/>
            <person name="Chanfreau G."/>
            <person name="Chen C.L."/>
            <person name="Cognat V."/>
            <person name="Croft M.T."/>
            <person name="Dent R."/>
            <person name="Dutcher S."/>
            <person name="Fernandez E."/>
            <person name="Fukuzawa H."/>
            <person name="Gonzalez-Ballester D."/>
            <person name="Gonzalez-Halphen D."/>
            <person name="Hallmann A."/>
            <person name="Hanikenne M."/>
            <person name="Hippler M."/>
            <person name="Inwood W."/>
            <person name="Jabbari K."/>
            <person name="Kalanon M."/>
            <person name="Kuras R."/>
            <person name="Lefebvre P.A."/>
            <person name="Lemaire S.D."/>
            <person name="Lobanov A.V."/>
            <person name="Lohr M."/>
            <person name="Manuell A."/>
            <person name="Meier I."/>
            <person name="Mets L."/>
            <person name="Mittag M."/>
            <person name="Mittelmeier T."/>
            <person name="Moroney J.V."/>
            <person name="Moseley J."/>
            <person name="Napoli C."/>
            <person name="Nedelcu A.M."/>
            <person name="Niyogi K."/>
            <person name="Novoselov S.V."/>
            <person name="Paulsen I.T."/>
            <person name="Pazour G."/>
            <person name="Purton S."/>
            <person name="Ral J.P."/>
            <person name="Riano-Pachon D.M."/>
            <person name="Riekhof W."/>
            <person name="Rymarquis L."/>
            <person name="Schroda M."/>
            <person name="Stern D."/>
            <person name="Umen J."/>
            <person name="Willows R."/>
            <person name="Wilson N."/>
            <person name="Zimmer S.L."/>
            <person name="Allmer J."/>
            <person name="Balk J."/>
            <person name="Bisova K."/>
            <person name="Chen C.J."/>
            <person name="Elias M."/>
            <person name="Gendler K."/>
            <person name="Hauser C."/>
            <person name="Lamb M.R."/>
            <person name="Ledford H."/>
            <person name="Long J.C."/>
            <person name="Minagawa J."/>
            <person name="Page M.D."/>
            <person name="Pan J."/>
            <person name="Pootakham W."/>
            <person name="Roje S."/>
            <person name="Rose A."/>
            <person name="Stahlberg E."/>
            <person name="Terauchi A.M."/>
            <person name="Yang P."/>
            <person name="Ball S."/>
            <person name="Bowler C."/>
            <person name="Dieckmann C.L."/>
            <person name="Gladyshev V.N."/>
            <person name="Green P."/>
            <person name="Jorgensen R."/>
            <person name="Mayfield S."/>
            <person name="Mueller-Roeber B."/>
            <person name="Rajamani S."/>
            <person name="Sayre R.T."/>
            <person name="Brokstein P."/>
            <person name="Dubchak I."/>
            <person name="Goodstein D."/>
            <person name="Hornick L."/>
            <person name="Huang Y.W."/>
            <person name="Jhaveri J."/>
            <person name="Luo Y."/>
            <person name="Martinez D."/>
            <person name="Ngau W.C."/>
            <person name="Otillar B."/>
            <person name="Poliakov A."/>
            <person name="Porter A."/>
            <person name="Szajkowski L."/>
            <person name="Werner G."/>
            <person name="Zhou K."/>
            <person name="Grigoriev I.V."/>
            <person name="Rokhsar D.S."/>
            <person name="Grossman A.R."/>
        </authorList>
    </citation>
    <scope>NUCLEOTIDE SEQUENCE [LARGE SCALE GENOMIC DNA]</scope>
    <source>
        <strain evidence="9">CC-503</strain>
    </source>
</reference>
<evidence type="ECO:0000256" key="5">
    <source>
        <dbReference type="SAM" id="MobiDB-lite"/>
    </source>
</evidence>
<keyword evidence="3" id="KW-0862">Zinc</keyword>
<evidence type="ECO:0000259" key="7">
    <source>
        <dbReference type="PROSITE" id="PS51203"/>
    </source>
</evidence>
<feature type="region of interest" description="Disordered" evidence="5">
    <location>
        <begin position="113"/>
        <end position="132"/>
    </location>
</feature>
<protein>
    <recommendedName>
        <fullName evidence="10">MYND-type domain-containing protein</fullName>
    </recommendedName>
</protein>
<dbReference type="InterPro" id="IPR002893">
    <property type="entry name" value="Znf_MYND"/>
</dbReference>
<evidence type="ECO:0000313" key="8">
    <source>
        <dbReference type="EMBL" id="PNW82984.1"/>
    </source>
</evidence>
<dbReference type="InParanoid" id="A0A2K3DR23"/>
<evidence type="ECO:0000313" key="9">
    <source>
        <dbReference type="Proteomes" id="UP000006906"/>
    </source>
</evidence>
<evidence type="ECO:0000256" key="2">
    <source>
        <dbReference type="ARBA" id="ARBA00022771"/>
    </source>
</evidence>
<dbReference type="Pfam" id="PF01753">
    <property type="entry name" value="zf-MYND"/>
    <property type="match status" value="1"/>
</dbReference>
<dbReference type="PROSITE" id="PS51203">
    <property type="entry name" value="CS"/>
    <property type="match status" value="1"/>
</dbReference>
<dbReference type="Gene3D" id="2.60.40.790">
    <property type="match status" value="1"/>
</dbReference>
<keyword evidence="2 4" id="KW-0863">Zinc-finger</keyword>
<feature type="domain" description="MYND-type" evidence="6">
    <location>
        <begin position="17"/>
        <end position="54"/>
    </location>
</feature>
<dbReference type="GeneID" id="5716951"/>
<name>A0A2K3DR23_CHLRE</name>
<dbReference type="KEGG" id="cre:CHLRE_06g302100v5"/>
<dbReference type="Gene3D" id="6.10.140.2220">
    <property type="match status" value="1"/>
</dbReference>
<keyword evidence="1" id="KW-0479">Metal-binding</keyword>
<dbReference type="STRING" id="3055.A0A2K3DR23"/>
<evidence type="ECO:0000256" key="1">
    <source>
        <dbReference type="ARBA" id="ARBA00022723"/>
    </source>
</evidence>
<dbReference type="AlphaFoldDB" id="A0A2K3DR23"/>
<dbReference type="PROSITE" id="PS50865">
    <property type="entry name" value="ZF_MYND_2"/>
    <property type="match status" value="1"/>
</dbReference>